<name>A0A1B7ZFC1_9FLAO</name>
<dbReference type="PANTHER" id="PTHR43085">
    <property type="entry name" value="HEXOKINASE FAMILY MEMBER"/>
    <property type="match status" value="1"/>
</dbReference>
<protein>
    <submittedName>
        <fullName evidence="5">Carbohydrate kinase</fullName>
    </submittedName>
</protein>
<keyword evidence="3 5" id="KW-0418">Kinase</keyword>
<evidence type="ECO:0000259" key="4">
    <source>
        <dbReference type="Pfam" id="PF00294"/>
    </source>
</evidence>
<dbReference type="PANTHER" id="PTHR43085:SF57">
    <property type="entry name" value="CARBOHYDRATE KINASE PFKB DOMAIN-CONTAINING PROTEIN"/>
    <property type="match status" value="1"/>
</dbReference>
<evidence type="ECO:0000256" key="1">
    <source>
        <dbReference type="ARBA" id="ARBA00010688"/>
    </source>
</evidence>
<keyword evidence="2" id="KW-0808">Transferase</keyword>
<dbReference type="KEGG" id="mart:BTR34_10730"/>
<proteinExistence type="inferred from homology"/>
<reference evidence="6" key="1">
    <citation type="submission" date="2016-06" db="EMBL/GenBank/DDBJ databases">
        <authorList>
            <person name="Zhan P."/>
        </authorList>
    </citation>
    <scope>NUCLEOTIDE SEQUENCE [LARGE SCALE GENOMIC DNA]</scope>
    <source>
        <strain evidence="6">T28</strain>
    </source>
</reference>
<dbReference type="InterPro" id="IPR011611">
    <property type="entry name" value="PfkB_dom"/>
</dbReference>
<organism evidence="5 6">
    <name type="scientific">Maribacter hydrothermalis</name>
    <dbReference type="NCBI Taxonomy" id="1836467"/>
    <lineage>
        <taxon>Bacteria</taxon>
        <taxon>Pseudomonadati</taxon>
        <taxon>Bacteroidota</taxon>
        <taxon>Flavobacteriia</taxon>
        <taxon>Flavobacteriales</taxon>
        <taxon>Flavobacteriaceae</taxon>
        <taxon>Maribacter</taxon>
    </lineage>
</organism>
<dbReference type="InterPro" id="IPR050306">
    <property type="entry name" value="PfkB_Carbo_kinase"/>
</dbReference>
<dbReference type="CDD" id="cd01167">
    <property type="entry name" value="bac_FRK"/>
    <property type="match status" value="1"/>
</dbReference>
<evidence type="ECO:0000256" key="3">
    <source>
        <dbReference type="ARBA" id="ARBA00022777"/>
    </source>
</evidence>
<dbReference type="Proteomes" id="UP000092164">
    <property type="component" value="Unassembled WGS sequence"/>
</dbReference>
<evidence type="ECO:0000313" key="5">
    <source>
        <dbReference type="EMBL" id="OBR42248.1"/>
    </source>
</evidence>
<dbReference type="OrthoDB" id="9813569at2"/>
<dbReference type="AlphaFoldDB" id="A0A1B7ZFC1"/>
<dbReference type="GO" id="GO:0016301">
    <property type="term" value="F:kinase activity"/>
    <property type="evidence" value="ECO:0007669"/>
    <property type="project" value="UniProtKB-KW"/>
</dbReference>
<feature type="domain" description="Carbohydrate kinase PfkB" evidence="4">
    <location>
        <begin position="26"/>
        <end position="287"/>
    </location>
</feature>
<dbReference type="Pfam" id="PF00294">
    <property type="entry name" value="PfkB"/>
    <property type="match status" value="1"/>
</dbReference>
<dbReference type="RefSeq" id="WP_068481352.1">
    <property type="nucleotide sequence ID" value="NZ_CP018760.1"/>
</dbReference>
<keyword evidence="6" id="KW-1185">Reference proteome</keyword>
<gene>
    <name evidence="5" type="ORF">A9200_02350</name>
</gene>
<sequence length="299" mass="33018">MEISKQKIKAVCFGEVLFDNFPTYSKIGGALLNVSVRLKSLGVDVSMISCVGDDSNGKEIIRYLKKKGIDTSGILVQHEYPTGLVNVLLDKKGVASYDIPYPVAWDKIVMLETYKDLVKDNDVIIFGSLACRHAITRSTLKSILKHVHYKVFDVNLRVPHYTYELLIDLMKESNFIKFNDDELFEVADYLGCKNNSIEQIISFIAKVSGTDSICVTKGAYGAVLYTKGNFYYNSGYRIKVLDTVGAGDSFLASVVYKLMNGDGPQDALNFGCAVGALIAGGKGANPKLSKHKIYKFMNP</sequence>
<dbReference type="STRING" id="1836467.BTR34_10730"/>
<dbReference type="SUPFAM" id="SSF53613">
    <property type="entry name" value="Ribokinase-like"/>
    <property type="match status" value="1"/>
</dbReference>
<accession>A0A1B7ZFC1</accession>
<evidence type="ECO:0000313" key="6">
    <source>
        <dbReference type="Proteomes" id="UP000092164"/>
    </source>
</evidence>
<evidence type="ECO:0000256" key="2">
    <source>
        <dbReference type="ARBA" id="ARBA00022679"/>
    </source>
</evidence>
<comment type="caution">
    <text evidence="5">The sequence shown here is derived from an EMBL/GenBank/DDBJ whole genome shotgun (WGS) entry which is preliminary data.</text>
</comment>
<comment type="similarity">
    <text evidence="1">Belongs to the carbohydrate kinase PfkB family.</text>
</comment>
<dbReference type="EMBL" id="LZFP01000001">
    <property type="protein sequence ID" value="OBR42248.1"/>
    <property type="molecule type" value="Genomic_DNA"/>
</dbReference>
<dbReference type="InterPro" id="IPR029056">
    <property type="entry name" value="Ribokinase-like"/>
</dbReference>
<dbReference type="Gene3D" id="3.40.1190.20">
    <property type="match status" value="1"/>
</dbReference>